<keyword evidence="2" id="KW-0378">Hydrolase</keyword>
<evidence type="ECO:0000256" key="3">
    <source>
        <dbReference type="ARBA" id="ARBA00022813"/>
    </source>
</evidence>
<evidence type="ECO:0000256" key="8">
    <source>
        <dbReference type="SAM" id="SignalP"/>
    </source>
</evidence>
<evidence type="ECO:0000256" key="1">
    <source>
        <dbReference type="ARBA" id="ARBA00022670"/>
    </source>
</evidence>
<evidence type="ECO:0000256" key="6">
    <source>
        <dbReference type="PIRSR" id="PIRSR600246-2"/>
    </source>
</evidence>
<dbReference type="GO" id="GO:0016811">
    <property type="term" value="F:hydrolase activity, acting on carbon-nitrogen (but not peptide) bonds, in linear amides"/>
    <property type="evidence" value="ECO:0007669"/>
    <property type="project" value="UniProtKB-ARBA"/>
</dbReference>
<comment type="caution">
    <text evidence="9">The sequence shown here is derived from an EMBL/GenBank/DDBJ whole genome shotgun (WGS) entry which is preliminary data.</text>
</comment>
<dbReference type="Pfam" id="PF01112">
    <property type="entry name" value="Asparaginase_2"/>
    <property type="match status" value="1"/>
</dbReference>
<keyword evidence="3" id="KW-0068">Autocatalytic cleavage</keyword>
<evidence type="ECO:0000256" key="7">
    <source>
        <dbReference type="PIRSR" id="PIRSR600246-3"/>
    </source>
</evidence>
<evidence type="ECO:0000313" key="9">
    <source>
        <dbReference type="EMBL" id="RKQ95602.1"/>
    </source>
</evidence>
<dbReference type="Gene3D" id="3.60.20.30">
    <property type="entry name" value="(Glycosyl)asparaginase"/>
    <property type="match status" value="1"/>
</dbReference>
<reference evidence="9 10" key="1">
    <citation type="submission" date="2018-10" db="EMBL/GenBank/DDBJ databases">
        <title>Genomic Encyclopedia of Type Strains, Phase IV (KMG-IV): sequencing the most valuable type-strain genomes for metagenomic binning, comparative biology and taxonomic classification.</title>
        <authorList>
            <person name="Goeker M."/>
        </authorList>
    </citation>
    <scope>NUCLEOTIDE SEQUENCE [LARGE SCALE GENOMIC DNA]</scope>
    <source>
        <strain evidence="9 10">DSM 4734</strain>
    </source>
</reference>
<dbReference type="OrthoDB" id="9780217at2"/>
<dbReference type="GO" id="GO:0008233">
    <property type="term" value="F:peptidase activity"/>
    <property type="evidence" value="ECO:0007669"/>
    <property type="project" value="UniProtKB-KW"/>
</dbReference>
<dbReference type="CDD" id="cd04701">
    <property type="entry name" value="Asparaginase_2"/>
    <property type="match status" value="1"/>
</dbReference>
<feature type="site" description="Cleavage; by autolysis" evidence="7">
    <location>
        <begin position="219"/>
        <end position="220"/>
    </location>
</feature>
<keyword evidence="1" id="KW-0645">Protease</keyword>
<feature type="binding site" evidence="6">
    <location>
        <begin position="248"/>
        <end position="251"/>
    </location>
    <ligand>
        <name>substrate</name>
    </ligand>
</feature>
<gene>
    <name evidence="9" type="ORF">C7435_2705</name>
</gene>
<sequence>MLRYLIAVALAASTLGHTTAALAQTEDSANWAIVIHGGAGVIERGAMTPEREAEYRAAMAAALARGEAVLDGDGSALDAIEAVIHGLEDDPLFNSGRGAVFTAAGRNELDASIMDGATLNAGAVAGVTQVRHPISLARAVMDNSRHVMLQGEGAETFAREQGLEIVPPAWFFTERRWAAMEQALGALGLDIPARPEGAPAAAGVDHGELERDAREHRFGTVGVVALDRAGNIAAGTSTGGTTAKRWGRVGDSPIIGAGTYANNASCGVSATGTGEYFIRLTVASRVCALVELQGLSLQAAADQVIMDELRALDGDGGIVALTPAGEIAWSFNTPGMYRARQSEGGEAVVAIYGDED</sequence>
<evidence type="ECO:0000313" key="10">
    <source>
        <dbReference type="Proteomes" id="UP000273675"/>
    </source>
</evidence>
<evidence type="ECO:0000256" key="2">
    <source>
        <dbReference type="ARBA" id="ARBA00022801"/>
    </source>
</evidence>
<organism evidence="9 10">
    <name type="scientific">Maricaulis maris</name>
    <dbReference type="NCBI Taxonomy" id="74318"/>
    <lineage>
        <taxon>Bacteria</taxon>
        <taxon>Pseudomonadati</taxon>
        <taxon>Pseudomonadota</taxon>
        <taxon>Alphaproteobacteria</taxon>
        <taxon>Maricaulales</taxon>
        <taxon>Maricaulaceae</taxon>
        <taxon>Maricaulis</taxon>
    </lineage>
</organism>
<feature type="signal peptide" evidence="8">
    <location>
        <begin position="1"/>
        <end position="23"/>
    </location>
</feature>
<dbReference type="FunFam" id="3.60.20.30:FF:000001">
    <property type="entry name" value="Isoaspartyl peptidase/L-asparaginase"/>
    <property type="match status" value="1"/>
</dbReference>
<dbReference type="GO" id="GO:0006508">
    <property type="term" value="P:proteolysis"/>
    <property type="evidence" value="ECO:0007669"/>
    <property type="project" value="UniProtKB-KW"/>
</dbReference>
<dbReference type="InterPro" id="IPR000246">
    <property type="entry name" value="Peptidase_T2"/>
</dbReference>
<dbReference type="RefSeq" id="WP_121212084.1">
    <property type="nucleotide sequence ID" value="NZ_RBIM01000006.1"/>
</dbReference>
<protein>
    <recommendedName>
        <fullName evidence="4">Isoaspartyl peptidase</fullName>
    </recommendedName>
</protein>
<evidence type="ECO:0000256" key="5">
    <source>
        <dbReference type="PIRSR" id="PIRSR600246-1"/>
    </source>
</evidence>
<feature type="binding site" evidence="6">
    <location>
        <begin position="271"/>
        <end position="274"/>
    </location>
    <ligand>
        <name>substrate</name>
    </ligand>
</feature>
<dbReference type="SUPFAM" id="SSF56235">
    <property type="entry name" value="N-terminal nucleophile aminohydrolases (Ntn hydrolases)"/>
    <property type="match status" value="1"/>
</dbReference>
<dbReference type="InterPro" id="IPR029055">
    <property type="entry name" value="Ntn_hydrolases_N"/>
</dbReference>
<dbReference type="EMBL" id="RBIM01000006">
    <property type="protein sequence ID" value="RKQ95602.1"/>
    <property type="molecule type" value="Genomic_DNA"/>
</dbReference>
<dbReference type="Proteomes" id="UP000273675">
    <property type="component" value="Unassembled WGS sequence"/>
</dbReference>
<feature type="chain" id="PRO_5019838658" description="Isoaspartyl peptidase" evidence="8">
    <location>
        <begin position="24"/>
        <end position="356"/>
    </location>
</feature>
<dbReference type="PANTHER" id="PTHR10188">
    <property type="entry name" value="L-ASPARAGINASE"/>
    <property type="match status" value="1"/>
</dbReference>
<keyword evidence="8" id="KW-0732">Signal</keyword>
<accession>A0A495D225</accession>
<proteinExistence type="predicted"/>
<feature type="active site" description="Nucleophile" evidence="5">
    <location>
        <position position="220"/>
    </location>
</feature>
<evidence type="ECO:0000256" key="4">
    <source>
        <dbReference type="ARBA" id="ARBA00069124"/>
    </source>
</evidence>
<dbReference type="PANTHER" id="PTHR10188:SF6">
    <property type="entry name" value="N(4)-(BETA-N-ACETYLGLUCOSAMINYL)-L-ASPARAGINASE"/>
    <property type="match status" value="1"/>
</dbReference>
<dbReference type="AlphaFoldDB" id="A0A495D225"/>
<name>A0A495D225_9PROT</name>